<protein>
    <recommendedName>
        <fullName evidence="3">Secreted protein</fullName>
    </recommendedName>
</protein>
<keyword evidence="1" id="KW-0732">Signal</keyword>
<evidence type="ECO:0008006" key="3">
    <source>
        <dbReference type="Google" id="ProtNLM"/>
    </source>
</evidence>
<sequence>MSAATRRLFHSLATGLGYLATACGAASGPPSTPHSPRITRCPVSLWLPPDKRHVHAFWRVTPPQRQFFVFPLCMIHINAP</sequence>
<comment type="caution">
    <text evidence="2">The sequence shown here is derived from an EMBL/GenBank/DDBJ whole genome shotgun (WGS) entry which is preliminary data.</text>
</comment>
<feature type="chain" id="PRO_5028032735" description="Secreted protein" evidence="1">
    <location>
        <begin position="26"/>
        <end position="80"/>
    </location>
</feature>
<evidence type="ECO:0000256" key="1">
    <source>
        <dbReference type="SAM" id="SignalP"/>
    </source>
</evidence>
<accession>A0A729KAM8</accession>
<organism evidence="2">
    <name type="scientific">Salmonella enterica subsp. houtenae serovar 18:z36,z38:-</name>
    <dbReference type="NCBI Taxonomy" id="2577510"/>
    <lineage>
        <taxon>Bacteria</taxon>
        <taxon>Pseudomonadati</taxon>
        <taxon>Pseudomonadota</taxon>
        <taxon>Gammaproteobacteria</taxon>
        <taxon>Enterobacterales</taxon>
        <taxon>Enterobacteriaceae</taxon>
        <taxon>Salmonella</taxon>
    </lineage>
</organism>
<dbReference type="PROSITE" id="PS51257">
    <property type="entry name" value="PROKAR_LIPOPROTEIN"/>
    <property type="match status" value="1"/>
</dbReference>
<reference evidence="2" key="1">
    <citation type="journal article" date="2018" name="Genome Biol.">
        <title>SKESA: strategic k-mer extension for scrupulous assemblies.</title>
        <authorList>
            <person name="Souvorov A."/>
            <person name="Agarwala R."/>
            <person name="Lipman D.J."/>
        </authorList>
    </citation>
    <scope>NUCLEOTIDE SEQUENCE</scope>
    <source>
        <strain evidence="2">12-6852</strain>
    </source>
</reference>
<dbReference type="EMBL" id="DAAROR010000024">
    <property type="protein sequence ID" value="HAE3260732.1"/>
    <property type="molecule type" value="Genomic_DNA"/>
</dbReference>
<evidence type="ECO:0000313" key="2">
    <source>
        <dbReference type="EMBL" id="HAE3260732.1"/>
    </source>
</evidence>
<feature type="signal peptide" evidence="1">
    <location>
        <begin position="1"/>
        <end position="25"/>
    </location>
</feature>
<gene>
    <name evidence="2" type="ORF">G3430_003016</name>
</gene>
<name>A0A729KAM8_SALHO</name>
<dbReference type="AlphaFoldDB" id="A0A729KAM8"/>
<proteinExistence type="predicted"/>
<reference evidence="2" key="2">
    <citation type="submission" date="2018-07" db="EMBL/GenBank/DDBJ databases">
        <authorList>
            <consortium name="NCBI Pathogen Detection Project"/>
        </authorList>
    </citation>
    <scope>NUCLEOTIDE SEQUENCE</scope>
    <source>
        <strain evidence="2">12-6852</strain>
    </source>
</reference>